<dbReference type="EC" id="2.5.1.48" evidence="4"/>
<proteinExistence type="predicted"/>
<comment type="cofactor">
    <cofactor evidence="1">
        <name>pyridoxal 5'-phosphate</name>
        <dbReference type="ChEBI" id="CHEBI:597326"/>
    </cofactor>
</comment>
<dbReference type="InterPro" id="IPR015424">
    <property type="entry name" value="PyrdxlP-dep_Trfase"/>
</dbReference>
<organism evidence="4 5">
    <name type="scientific">Coemansia thaxteri</name>
    <dbReference type="NCBI Taxonomy" id="2663907"/>
    <lineage>
        <taxon>Eukaryota</taxon>
        <taxon>Fungi</taxon>
        <taxon>Fungi incertae sedis</taxon>
        <taxon>Zoopagomycota</taxon>
        <taxon>Kickxellomycotina</taxon>
        <taxon>Kickxellomycetes</taxon>
        <taxon>Kickxellales</taxon>
        <taxon>Kickxellaceae</taxon>
        <taxon>Coemansia</taxon>
    </lineage>
</organism>
<gene>
    <name evidence="4" type="primary">STR2</name>
    <name evidence="4" type="ORF">H4R26_003376</name>
</gene>
<dbReference type="Gene3D" id="3.90.1150.10">
    <property type="entry name" value="Aspartate Aminotransferase, domain 1"/>
    <property type="match status" value="1"/>
</dbReference>
<dbReference type="AlphaFoldDB" id="A0A9W8EIL3"/>
<reference evidence="4" key="1">
    <citation type="submission" date="2022-07" db="EMBL/GenBank/DDBJ databases">
        <title>Phylogenomic reconstructions and comparative analyses of Kickxellomycotina fungi.</title>
        <authorList>
            <person name="Reynolds N.K."/>
            <person name="Stajich J.E."/>
            <person name="Barry K."/>
            <person name="Grigoriev I.V."/>
            <person name="Crous P."/>
            <person name="Smith M.E."/>
        </authorList>
    </citation>
    <scope>NUCLEOTIDE SEQUENCE</scope>
    <source>
        <strain evidence="4">IMI 214461</strain>
    </source>
</reference>
<dbReference type="EMBL" id="JANBQF010000263">
    <property type="protein sequence ID" value="KAJ2002876.1"/>
    <property type="molecule type" value="Genomic_DNA"/>
</dbReference>
<dbReference type="SUPFAM" id="SSF53383">
    <property type="entry name" value="PLP-dependent transferases"/>
    <property type="match status" value="1"/>
</dbReference>
<dbReference type="Gene3D" id="3.40.640.10">
    <property type="entry name" value="Type I PLP-dependent aspartate aminotransferase-like (Major domain)"/>
    <property type="match status" value="1"/>
</dbReference>
<dbReference type="InterPro" id="IPR000277">
    <property type="entry name" value="Cys/Met-Metab_PyrdxlP-dep_enz"/>
</dbReference>
<dbReference type="OrthoDB" id="10047078at2759"/>
<dbReference type="GO" id="GO:0030170">
    <property type="term" value="F:pyridoxal phosphate binding"/>
    <property type="evidence" value="ECO:0007669"/>
    <property type="project" value="InterPro"/>
</dbReference>
<evidence type="ECO:0000256" key="2">
    <source>
        <dbReference type="ARBA" id="ARBA00022898"/>
    </source>
</evidence>
<dbReference type="PANTHER" id="PTHR42699">
    <property type="match status" value="1"/>
</dbReference>
<feature type="region of interest" description="Disordered" evidence="3">
    <location>
        <begin position="185"/>
        <end position="219"/>
    </location>
</feature>
<keyword evidence="5" id="KW-1185">Reference proteome</keyword>
<evidence type="ECO:0000313" key="4">
    <source>
        <dbReference type="EMBL" id="KAJ2002876.1"/>
    </source>
</evidence>
<dbReference type="InterPro" id="IPR051750">
    <property type="entry name" value="Trans-sulfuration_enzymes"/>
</dbReference>
<dbReference type="FunFam" id="3.90.1150.10:FF:000063">
    <property type="entry name" value="Probable cystathionine gamma-synthase"/>
    <property type="match status" value="1"/>
</dbReference>
<evidence type="ECO:0000256" key="1">
    <source>
        <dbReference type="ARBA" id="ARBA00001933"/>
    </source>
</evidence>
<dbReference type="Pfam" id="PF01053">
    <property type="entry name" value="Cys_Met_Meta_PP"/>
    <property type="match status" value="1"/>
</dbReference>
<dbReference type="GO" id="GO:0019346">
    <property type="term" value="P:transsulfuration"/>
    <property type="evidence" value="ECO:0007669"/>
    <property type="project" value="InterPro"/>
</dbReference>
<dbReference type="PANTHER" id="PTHR42699:SF1">
    <property type="entry name" value="CYSTATHIONINE GAMMA-SYNTHASE-RELATED"/>
    <property type="match status" value="1"/>
</dbReference>
<protein>
    <submittedName>
        <fullName evidence="4">Cystathionine gamma-synthase</fullName>
        <ecNumber evidence="4">2.5.1.48</ecNumber>
    </submittedName>
</protein>
<evidence type="ECO:0000256" key="3">
    <source>
        <dbReference type="SAM" id="MobiDB-lite"/>
    </source>
</evidence>
<keyword evidence="2" id="KW-0663">Pyridoxal phosphate</keyword>
<evidence type="ECO:0000313" key="5">
    <source>
        <dbReference type="Proteomes" id="UP001150907"/>
    </source>
</evidence>
<dbReference type="InterPro" id="IPR015421">
    <property type="entry name" value="PyrdxlP-dep_Trfase_major"/>
</dbReference>
<dbReference type="InterPro" id="IPR015422">
    <property type="entry name" value="PyrdxlP-dep_Trfase_small"/>
</dbReference>
<accession>A0A9W8EIL3</accession>
<sequence length="617" mass="67654">MHTPVPLGEGVPANTRYAVSVSLPTWQDNVDYELGARRVVDRMVSGYPRFFIAKPIQALVALVKERFALPNETAMIFPSLACAKRCTAFIYDQAPKQRSEELAYELPAPGQVRVVQHVFEPINKRAAALDAVGSVLESPVTIYCVLMPEDLFPLAKQYWQHTGNGISARLADYCLHVVRINEEHEQETKPYSPAARNGAARRGKGSGYHRKPTGPSAVAETLSPETDIEADAYLEERFGRNCEPRHAAAMKAVLRRRIAGVLSKEELKQGAQVERGVAELSSDDVYLMATGASAVFYSHQALLTMRSGKSVCFGFPYTDTLKILQKFGPGAYFLGHGEGSDYERLEEILEQHAQKQDPILAIFTECPSNPLLKTANLPRLRELADKHSVALVVDDTIGSFANINVLEWTDVVVSSLTKVFSGDSNVMGGSIVLNPTRPLYAALRVALGTVYEDLMWCEDAVFMERNSRTFMKRVPAINCNALAVAELLQASDKVAQVRYPKFTSASNYALTMRCNGDAGYGGLLSVEFSGGESASKAFYDNLACFKGPSLGTNFTLASPYTILAHFTELEWAAQYGVRADLVRVSVGMEPQSELLAMFQAALDAIPEKGSEQSQHAV</sequence>
<comment type="caution">
    <text evidence="4">The sequence shown here is derived from an EMBL/GenBank/DDBJ whole genome shotgun (WGS) entry which is preliminary data.</text>
</comment>
<feature type="compositionally biased region" description="Basic residues" evidence="3">
    <location>
        <begin position="199"/>
        <end position="212"/>
    </location>
</feature>
<name>A0A9W8EIL3_9FUNG</name>
<dbReference type="GO" id="GO:0003962">
    <property type="term" value="F:cystathionine gamma-synthase activity"/>
    <property type="evidence" value="ECO:0007669"/>
    <property type="project" value="UniProtKB-EC"/>
</dbReference>
<keyword evidence="4" id="KW-0808">Transferase</keyword>
<dbReference type="Proteomes" id="UP001150907">
    <property type="component" value="Unassembled WGS sequence"/>
</dbReference>